<name>A0A6S6W545_9PLEO</name>
<evidence type="ECO:0000313" key="3">
    <source>
        <dbReference type="Proteomes" id="UP000472372"/>
    </source>
</evidence>
<reference evidence="2" key="1">
    <citation type="submission" date="2021-02" db="EMBL/GenBank/DDBJ databases">
        <authorList>
            <person name="Syme A R."/>
            <person name="Syme A R."/>
            <person name="Moolhuijzen P."/>
        </authorList>
    </citation>
    <scope>NUCLEOTIDE SEQUENCE</scope>
    <source>
        <strain evidence="2">W1-1</strain>
    </source>
</reference>
<dbReference type="SUPFAM" id="SSF57850">
    <property type="entry name" value="RING/U-box"/>
    <property type="match status" value="1"/>
</dbReference>
<feature type="region of interest" description="Disordered" evidence="1">
    <location>
        <begin position="297"/>
        <end position="387"/>
    </location>
</feature>
<dbReference type="Pfam" id="PF13639">
    <property type="entry name" value="zf-RING_2"/>
    <property type="match status" value="1"/>
</dbReference>
<feature type="compositionally biased region" description="Gly residues" evidence="1">
    <location>
        <begin position="66"/>
        <end position="77"/>
    </location>
</feature>
<feature type="compositionally biased region" description="Low complexity" evidence="1">
    <location>
        <begin position="363"/>
        <end position="375"/>
    </location>
</feature>
<dbReference type="Proteomes" id="UP000472372">
    <property type="component" value="Chromosome 6"/>
</dbReference>
<proteinExistence type="predicted"/>
<evidence type="ECO:0000313" key="2">
    <source>
        <dbReference type="EMBL" id="CAE7185750.1"/>
    </source>
</evidence>
<accession>A0A6S6W545</accession>
<evidence type="ECO:0000256" key="1">
    <source>
        <dbReference type="SAM" id="MobiDB-lite"/>
    </source>
</evidence>
<protein>
    <submittedName>
        <fullName evidence="2">Zf-RING-2 multi-domain protein</fullName>
    </submittedName>
</protein>
<feature type="compositionally biased region" description="Polar residues" evidence="1">
    <location>
        <begin position="87"/>
        <end position="96"/>
    </location>
</feature>
<dbReference type="InterPro" id="IPR013083">
    <property type="entry name" value="Znf_RING/FYVE/PHD"/>
</dbReference>
<feature type="compositionally biased region" description="Gly residues" evidence="1">
    <location>
        <begin position="329"/>
        <end position="338"/>
    </location>
</feature>
<dbReference type="EMBL" id="HG992982">
    <property type="protein sequence ID" value="CAE7185750.1"/>
    <property type="molecule type" value="Genomic_DNA"/>
</dbReference>
<gene>
    <name evidence="2" type="ORF">PTTW11_06856</name>
</gene>
<dbReference type="Gene3D" id="3.30.40.10">
    <property type="entry name" value="Zinc/RING finger domain, C3HC4 (zinc finger)"/>
    <property type="match status" value="1"/>
</dbReference>
<dbReference type="PROSITE" id="PS50089">
    <property type="entry name" value="ZF_RING_2"/>
    <property type="match status" value="1"/>
</dbReference>
<organism evidence="2 3">
    <name type="scientific">Pyrenophora teres f. teres</name>
    <dbReference type="NCBI Taxonomy" id="97479"/>
    <lineage>
        <taxon>Eukaryota</taxon>
        <taxon>Fungi</taxon>
        <taxon>Dikarya</taxon>
        <taxon>Ascomycota</taxon>
        <taxon>Pezizomycotina</taxon>
        <taxon>Dothideomycetes</taxon>
        <taxon>Pleosporomycetidae</taxon>
        <taxon>Pleosporales</taxon>
        <taxon>Pleosporineae</taxon>
        <taxon>Pleosporaceae</taxon>
        <taxon>Pyrenophora</taxon>
    </lineage>
</organism>
<feature type="region of interest" description="Disordered" evidence="1">
    <location>
        <begin position="1"/>
        <end position="116"/>
    </location>
</feature>
<dbReference type="AlphaFoldDB" id="A0A6S6W545"/>
<feature type="compositionally biased region" description="Gly residues" evidence="1">
    <location>
        <begin position="376"/>
        <end position="387"/>
    </location>
</feature>
<dbReference type="InterPro" id="IPR001841">
    <property type="entry name" value="Znf_RING"/>
</dbReference>
<sequence>MFGSGNDGGQRAPFTGGIWGSSLFRRSGRGGGASHPTPQHANPPTLGGYGYVDEDYSDNESPFGPMRGGMGPMGAYGGVNTPLGQRFSHTSYQDSDGNVHEQGYGPGGSYSRSMGPGQMYMMSGGAGPAGSSILGGRRAGGISGPFMSAFWMDGNSVRGPNGRGSPAGFSGQERGLQPDGAFAFELDPAPLPRDNGLSEDNAMVMAEFMQLHTQPVGERGANAPPNSECPICLEPPSQSHLCVQIKGVPGCNHMIGRDCLEELLIRDSDEKKECPLCRAEFLASNFIEQGSDEWNQLEQGRGGAQSGHAARRGPRRGPPGGMSNMRGLGDVGMGGQGGSRPMARDPRQGNLIGSGQRLGGAQSGYYQQQYAPNYGDGMGYNGGAGRM</sequence>